<evidence type="ECO:0000256" key="11">
    <source>
        <dbReference type="PROSITE-ProRule" id="PRU10141"/>
    </source>
</evidence>
<dbReference type="GO" id="GO:0005634">
    <property type="term" value="C:nucleus"/>
    <property type="evidence" value="ECO:0000318"/>
    <property type="project" value="GO_Central"/>
</dbReference>
<evidence type="ECO:0000256" key="1">
    <source>
        <dbReference type="ARBA" id="ARBA00004123"/>
    </source>
</evidence>
<proteinExistence type="inferred from homology"/>
<feature type="binding site" evidence="11">
    <location>
        <position position="77"/>
    </location>
    <ligand>
        <name>ATP</name>
        <dbReference type="ChEBI" id="CHEBI:30616"/>
    </ligand>
</feature>
<evidence type="ECO:0000256" key="8">
    <source>
        <dbReference type="ARBA" id="ARBA00023015"/>
    </source>
</evidence>
<dbReference type="Pfam" id="PF00069">
    <property type="entry name" value="Pkinase"/>
    <property type="match status" value="1"/>
</dbReference>
<dbReference type="Gene3D" id="3.30.200.20">
    <property type="entry name" value="Phosphorylase Kinase, domain 1"/>
    <property type="match status" value="1"/>
</dbReference>
<keyword evidence="3 12" id="KW-0723">Serine/threonine-protein kinase</keyword>
<feature type="compositionally biased region" description="Polar residues" evidence="13">
    <location>
        <begin position="7"/>
        <end position="22"/>
    </location>
</feature>
<dbReference type="Proteomes" id="UP000007110">
    <property type="component" value="Unassembled WGS sequence"/>
</dbReference>
<dbReference type="GO" id="GO:0032968">
    <property type="term" value="P:positive regulation of transcription elongation by RNA polymerase II"/>
    <property type="evidence" value="ECO:0000318"/>
    <property type="project" value="GO_Central"/>
</dbReference>
<dbReference type="PROSITE" id="PS50011">
    <property type="entry name" value="PROTEIN_KINASE_DOM"/>
    <property type="match status" value="1"/>
</dbReference>
<dbReference type="InterPro" id="IPR050108">
    <property type="entry name" value="CDK"/>
</dbReference>
<dbReference type="InterPro" id="IPR011009">
    <property type="entry name" value="Kinase-like_dom_sf"/>
</dbReference>
<dbReference type="CDD" id="cd07865">
    <property type="entry name" value="STKc_CDK9"/>
    <property type="match status" value="1"/>
</dbReference>
<dbReference type="OMA" id="FPHCDES"/>
<dbReference type="GO" id="GO:0004693">
    <property type="term" value="F:cyclin-dependent protein serine/threonine kinase activity"/>
    <property type="evidence" value="ECO:0000318"/>
    <property type="project" value="GO_Central"/>
</dbReference>
<evidence type="ECO:0000256" key="3">
    <source>
        <dbReference type="ARBA" id="ARBA00022527"/>
    </source>
</evidence>
<evidence type="ECO:0000256" key="12">
    <source>
        <dbReference type="RuleBase" id="RU000304"/>
    </source>
</evidence>
<keyword evidence="10" id="KW-0539">Nucleus</keyword>
<dbReference type="GO" id="GO:0005524">
    <property type="term" value="F:ATP binding"/>
    <property type="evidence" value="ECO:0007669"/>
    <property type="project" value="UniProtKB-UniRule"/>
</dbReference>
<keyword evidence="7 11" id="KW-0067">ATP-binding</keyword>
<evidence type="ECO:0000256" key="9">
    <source>
        <dbReference type="ARBA" id="ARBA00023163"/>
    </source>
</evidence>
<protein>
    <recommendedName>
        <fullName evidence="14">Protein kinase domain-containing protein</fullName>
    </recommendedName>
</protein>
<keyword evidence="9" id="KW-0804">Transcription</keyword>
<dbReference type="GO" id="GO:0008353">
    <property type="term" value="F:RNA polymerase II CTD heptapeptide repeat kinase activity"/>
    <property type="evidence" value="ECO:0000318"/>
    <property type="project" value="GO_Central"/>
</dbReference>
<evidence type="ECO:0000256" key="5">
    <source>
        <dbReference type="ARBA" id="ARBA00022741"/>
    </source>
</evidence>
<feature type="region of interest" description="Disordered" evidence="13">
    <location>
        <begin position="1"/>
        <end position="22"/>
    </location>
</feature>
<dbReference type="PANTHER" id="PTHR24056:SF233">
    <property type="entry name" value="CYCLIN-DEPENDENT KINASE 9"/>
    <property type="match status" value="1"/>
</dbReference>
<comment type="subcellular location">
    <subcellularLocation>
        <location evidence="1">Nucleus</location>
    </subcellularLocation>
</comment>
<dbReference type="Gene3D" id="1.10.510.10">
    <property type="entry name" value="Transferase(Phosphotransferase) domain 1"/>
    <property type="match status" value="1"/>
</dbReference>
<reference evidence="16" key="1">
    <citation type="submission" date="2015-02" db="EMBL/GenBank/DDBJ databases">
        <title>Genome sequencing for Strongylocentrotus purpuratus.</title>
        <authorList>
            <person name="Murali S."/>
            <person name="Liu Y."/>
            <person name="Vee V."/>
            <person name="English A."/>
            <person name="Wang M."/>
            <person name="Skinner E."/>
            <person name="Han Y."/>
            <person name="Muzny D.M."/>
            <person name="Worley K.C."/>
            <person name="Gibbs R.A."/>
        </authorList>
    </citation>
    <scope>NUCLEOTIDE SEQUENCE</scope>
</reference>
<dbReference type="FunCoup" id="A0A7M7PQ08">
    <property type="interactions" value="2137"/>
</dbReference>
<name>A0A7M7PQ08_STRPU</name>
<evidence type="ECO:0000259" key="14">
    <source>
        <dbReference type="PROSITE" id="PS50011"/>
    </source>
</evidence>
<dbReference type="FunFam" id="3.30.200.20:FF:000227">
    <property type="entry name" value="Cyclin-dependent kinase 9"/>
    <property type="match status" value="1"/>
</dbReference>
<dbReference type="EnsemblMetazoa" id="XM_030997703">
    <property type="protein sequence ID" value="XP_030853563"/>
    <property type="gene ID" value="LOC115929201"/>
</dbReference>
<keyword evidence="16" id="KW-1185">Reference proteome</keyword>
<dbReference type="InterPro" id="IPR008271">
    <property type="entry name" value="Ser/Thr_kinase_AS"/>
</dbReference>
<dbReference type="SMART" id="SM00220">
    <property type="entry name" value="S_TKc"/>
    <property type="match status" value="1"/>
</dbReference>
<evidence type="ECO:0000256" key="7">
    <source>
        <dbReference type="ARBA" id="ARBA00022840"/>
    </source>
</evidence>
<keyword evidence="8" id="KW-0805">Transcription regulation</keyword>
<dbReference type="RefSeq" id="XP_030853563.1">
    <property type="nucleotide sequence ID" value="XM_030997703.1"/>
</dbReference>
<evidence type="ECO:0000313" key="15">
    <source>
        <dbReference type="EnsemblMetazoa" id="XP_030853563"/>
    </source>
</evidence>
<dbReference type="PROSITE" id="PS00108">
    <property type="entry name" value="PROTEIN_KINASE_ST"/>
    <property type="match status" value="1"/>
</dbReference>
<dbReference type="AlphaFoldDB" id="A0A7M7PQ08"/>
<dbReference type="GeneID" id="115929201"/>
<dbReference type="PROSITE" id="PS00107">
    <property type="entry name" value="PROTEIN_KINASE_ATP"/>
    <property type="match status" value="1"/>
</dbReference>
<evidence type="ECO:0000313" key="16">
    <source>
        <dbReference type="Proteomes" id="UP000007110"/>
    </source>
</evidence>
<evidence type="ECO:0000256" key="2">
    <source>
        <dbReference type="ARBA" id="ARBA00006485"/>
    </source>
</evidence>
<dbReference type="InterPro" id="IPR017441">
    <property type="entry name" value="Protein_kinase_ATP_BS"/>
</dbReference>
<keyword evidence="4" id="KW-0808">Transferase</keyword>
<evidence type="ECO:0000256" key="13">
    <source>
        <dbReference type="SAM" id="MobiDB-lite"/>
    </source>
</evidence>
<evidence type="ECO:0000256" key="10">
    <source>
        <dbReference type="ARBA" id="ARBA00023242"/>
    </source>
</evidence>
<comment type="similarity">
    <text evidence="2">Belongs to the protein kinase superfamily. CMGC Ser/Thr protein kinase family. CDC2/CDKX subfamily.</text>
</comment>
<feature type="domain" description="Protein kinase" evidence="14">
    <location>
        <begin position="48"/>
        <end position="344"/>
    </location>
</feature>
<keyword evidence="6" id="KW-0418">Kinase</keyword>
<feature type="compositionally biased region" description="Low complexity" evidence="13">
    <location>
        <begin position="376"/>
        <end position="393"/>
    </location>
</feature>
<dbReference type="PANTHER" id="PTHR24056">
    <property type="entry name" value="CELL DIVISION PROTEIN KINASE"/>
    <property type="match status" value="1"/>
</dbReference>
<evidence type="ECO:0000256" key="4">
    <source>
        <dbReference type="ARBA" id="ARBA00022679"/>
    </source>
</evidence>
<keyword evidence="5 11" id="KW-0547">Nucleotide-binding</keyword>
<feature type="region of interest" description="Disordered" evidence="13">
    <location>
        <begin position="373"/>
        <end position="410"/>
    </location>
</feature>
<accession>A0A7M7PQ08</accession>
<organism evidence="15 16">
    <name type="scientific">Strongylocentrotus purpuratus</name>
    <name type="common">Purple sea urchin</name>
    <dbReference type="NCBI Taxonomy" id="7668"/>
    <lineage>
        <taxon>Eukaryota</taxon>
        <taxon>Metazoa</taxon>
        <taxon>Echinodermata</taxon>
        <taxon>Eleutherozoa</taxon>
        <taxon>Echinozoa</taxon>
        <taxon>Echinoidea</taxon>
        <taxon>Euechinoidea</taxon>
        <taxon>Echinacea</taxon>
        <taxon>Camarodonta</taxon>
        <taxon>Echinidea</taxon>
        <taxon>Strongylocentrotidae</taxon>
        <taxon>Strongylocentrotus</taxon>
    </lineage>
</organism>
<dbReference type="FunFam" id="1.10.510.10:FF:000203">
    <property type="entry name" value="Cyclin-dependent kinase 9"/>
    <property type="match status" value="1"/>
</dbReference>
<sequence>MAESKGASFSGTSGPPVQSSANQGYKMAMAPYQRESPEFKYCEEVSKYDKLAKIGQGTFGEVFKAKHKKNKNIVALKKVLMENEKEGFPITALREIRILQLLRHENVVPLYEICRTKATAYNRYKGSIYLVFEFCEHDLAGLLSNTNVKFSLGEIKSVIKQLLNGLYYIHSNKVLHRDMKAANILITKAGVLKLADFGLARAFSLPKGDAPNRYTNRVVTLWYRPPELLLGERNYGPAIDLWGAGCIMAEMWTRSPIMQGNTEQHQLTLISHLCGSITSAVWPGLEKLELSNTLELPKGHKRKVKDRLRSYVKDQQALDLIDKLLNIDPKRRMDAAIALDHDFFWSDPMPCSLERMLSTHTQSMFEYLTPRRRQQHPSNAAAANHRNPHHANPPNRPSTAAPDQNFDRVF</sequence>
<dbReference type="OrthoDB" id="204883at2759"/>
<dbReference type="InterPro" id="IPR000719">
    <property type="entry name" value="Prot_kinase_dom"/>
</dbReference>
<evidence type="ECO:0000256" key="6">
    <source>
        <dbReference type="ARBA" id="ARBA00022777"/>
    </source>
</evidence>
<dbReference type="KEGG" id="spu:115929201"/>
<dbReference type="InParanoid" id="A0A7M7PQ08"/>
<reference evidence="15" key="2">
    <citation type="submission" date="2021-01" db="UniProtKB">
        <authorList>
            <consortium name="EnsemblMetazoa"/>
        </authorList>
    </citation>
    <scope>IDENTIFICATION</scope>
</reference>
<dbReference type="SUPFAM" id="SSF56112">
    <property type="entry name" value="Protein kinase-like (PK-like)"/>
    <property type="match status" value="1"/>
</dbReference>